<proteinExistence type="predicted"/>
<dbReference type="PANTHER" id="PTHR11439:SF470">
    <property type="entry name" value="CYSTEINE-RICH RLK (RECEPTOR-LIKE PROTEIN KINASE) 8"/>
    <property type="match status" value="1"/>
</dbReference>
<organism evidence="2">
    <name type="scientific">Sesamum calycinum</name>
    <dbReference type="NCBI Taxonomy" id="2727403"/>
    <lineage>
        <taxon>Eukaryota</taxon>
        <taxon>Viridiplantae</taxon>
        <taxon>Streptophyta</taxon>
        <taxon>Embryophyta</taxon>
        <taxon>Tracheophyta</taxon>
        <taxon>Spermatophyta</taxon>
        <taxon>Magnoliopsida</taxon>
        <taxon>eudicotyledons</taxon>
        <taxon>Gunneridae</taxon>
        <taxon>Pentapetalae</taxon>
        <taxon>asterids</taxon>
        <taxon>lamiids</taxon>
        <taxon>Lamiales</taxon>
        <taxon>Pedaliaceae</taxon>
        <taxon>Sesamum</taxon>
    </lineage>
</organism>
<evidence type="ECO:0000313" key="2">
    <source>
        <dbReference type="EMBL" id="KAL0389036.1"/>
    </source>
</evidence>
<feature type="domain" description="Retrotransposon Copia-like N-terminal" evidence="1">
    <location>
        <begin position="7"/>
        <end position="51"/>
    </location>
</feature>
<dbReference type="Pfam" id="PF14244">
    <property type="entry name" value="Retrotran_gag_3"/>
    <property type="match status" value="1"/>
</dbReference>
<protein>
    <recommendedName>
        <fullName evidence="1">Retrotransposon Copia-like N-terminal domain-containing protein</fullName>
    </recommendedName>
</protein>
<sequence>MQLQSFHHPRMVMVSALLTGNNYLAWSRAVKRGLTTKMKLYFIDGTAVKPTGNGGDFKRWNRTDSMDPYFKIHGVPDWYKDLTDQRKKIAGRERGFDAAMTDDKGSTHSEGIPNITDIVQTELKKFMHDEVLLDPFEVNFAQLDDFADIQFHENFFPFARTHSPEDTCPLSTIPLTIDIDDVLSSAPSLDTPAVVSSRLPPTNDIIRNCDSPLLVYRQTSSSPQWVEAMNQELCNKTWVVFPLLARKCAIGCKQVNSGFVGLLVYVNDVLIMAPAEDLISQVKPTIAKPVSTAFMDALVSWKTKKRCMVPLSSAKAEYRSMAATICELKWILYLLRDFGVSAIDPIPLHCDNQTLPGAVFSALMRKLGLFVGSPSPTCGGDVENGTHFLWDPG</sequence>
<dbReference type="CDD" id="cd09272">
    <property type="entry name" value="RNase_HI_RT_Ty1"/>
    <property type="match status" value="1"/>
</dbReference>
<name>A0AAW2SBF4_9LAMI</name>
<dbReference type="InterPro" id="IPR029472">
    <property type="entry name" value="Copia-like_N"/>
</dbReference>
<dbReference type="PANTHER" id="PTHR11439">
    <property type="entry name" value="GAG-POL-RELATED RETROTRANSPOSON"/>
    <property type="match status" value="1"/>
</dbReference>
<gene>
    <name evidence="2" type="ORF">Scaly_0260700</name>
</gene>
<evidence type="ECO:0000259" key="1">
    <source>
        <dbReference type="Pfam" id="PF14244"/>
    </source>
</evidence>
<dbReference type="AlphaFoldDB" id="A0AAW2SBF4"/>
<accession>A0AAW2SBF4</accession>
<dbReference type="EMBL" id="JACGWM010000002">
    <property type="protein sequence ID" value="KAL0389036.1"/>
    <property type="molecule type" value="Genomic_DNA"/>
</dbReference>
<reference evidence="2" key="1">
    <citation type="submission" date="2020-06" db="EMBL/GenBank/DDBJ databases">
        <authorList>
            <person name="Li T."/>
            <person name="Hu X."/>
            <person name="Zhang T."/>
            <person name="Song X."/>
            <person name="Zhang H."/>
            <person name="Dai N."/>
            <person name="Sheng W."/>
            <person name="Hou X."/>
            <person name="Wei L."/>
        </authorList>
    </citation>
    <scope>NUCLEOTIDE SEQUENCE</scope>
    <source>
        <strain evidence="2">KEN8</strain>
        <tissue evidence="2">Leaf</tissue>
    </source>
</reference>
<comment type="caution">
    <text evidence="2">The sequence shown here is derived from an EMBL/GenBank/DDBJ whole genome shotgun (WGS) entry which is preliminary data.</text>
</comment>
<reference evidence="2" key="2">
    <citation type="journal article" date="2024" name="Plant">
        <title>Genomic evolution and insights into agronomic trait innovations of Sesamum species.</title>
        <authorList>
            <person name="Miao H."/>
            <person name="Wang L."/>
            <person name="Qu L."/>
            <person name="Liu H."/>
            <person name="Sun Y."/>
            <person name="Le M."/>
            <person name="Wang Q."/>
            <person name="Wei S."/>
            <person name="Zheng Y."/>
            <person name="Lin W."/>
            <person name="Duan Y."/>
            <person name="Cao H."/>
            <person name="Xiong S."/>
            <person name="Wang X."/>
            <person name="Wei L."/>
            <person name="Li C."/>
            <person name="Ma Q."/>
            <person name="Ju M."/>
            <person name="Zhao R."/>
            <person name="Li G."/>
            <person name="Mu C."/>
            <person name="Tian Q."/>
            <person name="Mei H."/>
            <person name="Zhang T."/>
            <person name="Gao T."/>
            <person name="Zhang H."/>
        </authorList>
    </citation>
    <scope>NUCLEOTIDE SEQUENCE</scope>
    <source>
        <strain evidence="2">KEN8</strain>
    </source>
</reference>